<evidence type="ECO:0000259" key="3">
    <source>
        <dbReference type="PROSITE" id="PS51006"/>
    </source>
</evidence>
<dbReference type="Gene3D" id="2.30.140.10">
    <property type="entry name" value="Spermidine synthase, tetramerisation domain"/>
    <property type="match status" value="1"/>
</dbReference>
<dbReference type="GO" id="GO:0004766">
    <property type="term" value="F:spermidine synthase activity"/>
    <property type="evidence" value="ECO:0007669"/>
    <property type="project" value="UniProtKB-EC"/>
</dbReference>
<keyword evidence="2 4" id="KW-0808">Transferase</keyword>
<gene>
    <name evidence="4" type="primary">speE_18</name>
    <name evidence="4" type="ORF">SDC9_98412</name>
</gene>
<dbReference type="NCBIfam" id="TIGR00417">
    <property type="entry name" value="speE"/>
    <property type="match status" value="1"/>
</dbReference>
<dbReference type="InterPro" id="IPR035246">
    <property type="entry name" value="Spermidine_synt_N"/>
</dbReference>
<dbReference type="CDD" id="cd02440">
    <property type="entry name" value="AdoMet_MTases"/>
    <property type="match status" value="1"/>
</dbReference>
<organism evidence="4">
    <name type="scientific">bioreactor metagenome</name>
    <dbReference type="NCBI Taxonomy" id="1076179"/>
    <lineage>
        <taxon>unclassified sequences</taxon>
        <taxon>metagenomes</taxon>
        <taxon>ecological metagenomes</taxon>
    </lineage>
</organism>
<evidence type="ECO:0000313" key="4">
    <source>
        <dbReference type="EMBL" id="MPM51661.1"/>
    </source>
</evidence>
<dbReference type="PANTHER" id="PTHR11558:SF11">
    <property type="entry name" value="SPERMIDINE SYNTHASE"/>
    <property type="match status" value="1"/>
</dbReference>
<dbReference type="EMBL" id="VSSQ01013514">
    <property type="protein sequence ID" value="MPM51661.1"/>
    <property type="molecule type" value="Genomic_DNA"/>
</dbReference>
<proteinExistence type="inferred from homology"/>
<dbReference type="PROSITE" id="PS51006">
    <property type="entry name" value="PABS_2"/>
    <property type="match status" value="1"/>
</dbReference>
<accession>A0A645AH90</accession>
<dbReference type="NCBIfam" id="NF002010">
    <property type="entry name" value="PRK00811.1"/>
    <property type="match status" value="1"/>
</dbReference>
<dbReference type="NCBIfam" id="NF037959">
    <property type="entry name" value="MFS_SpdSyn"/>
    <property type="match status" value="1"/>
</dbReference>
<dbReference type="Pfam" id="PF01564">
    <property type="entry name" value="Spermine_synth"/>
    <property type="match status" value="1"/>
</dbReference>
<dbReference type="InterPro" id="IPR030374">
    <property type="entry name" value="PABS"/>
</dbReference>
<protein>
    <submittedName>
        <fullName evidence="4">Polyamine aminopropyltransferase</fullName>
        <ecNumber evidence="4">2.5.1.16</ecNumber>
    </submittedName>
</protein>
<dbReference type="PANTHER" id="PTHR11558">
    <property type="entry name" value="SPERMIDINE/SPERMINE SYNTHASE"/>
    <property type="match status" value="1"/>
</dbReference>
<evidence type="ECO:0000256" key="1">
    <source>
        <dbReference type="ARBA" id="ARBA00007867"/>
    </source>
</evidence>
<evidence type="ECO:0000256" key="2">
    <source>
        <dbReference type="ARBA" id="ARBA00022679"/>
    </source>
</evidence>
<dbReference type="InterPro" id="IPR001045">
    <property type="entry name" value="Spermi_synthase"/>
</dbReference>
<dbReference type="InterPro" id="IPR037163">
    <property type="entry name" value="Spermidine_synt_N_sf"/>
</dbReference>
<dbReference type="InterPro" id="IPR029063">
    <property type="entry name" value="SAM-dependent_MTases_sf"/>
</dbReference>
<dbReference type="HAMAP" id="MF_00198">
    <property type="entry name" value="Spermidine_synth"/>
    <property type="match status" value="1"/>
</dbReference>
<dbReference type="PROSITE" id="PS01330">
    <property type="entry name" value="PABS_1"/>
    <property type="match status" value="1"/>
</dbReference>
<dbReference type="InterPro" id="IPR030373">
    <property type="entry name" value="PABS_CS"/>
</dbReference>
<dbReference type="Pfam" id="PF17284">
    <property type="entry name" value="Spermine_synt_N"/>
    <property type="match status" value="1"/>
</dbReference>
<dbReference type="EC" id="2.5.1.16" evidence="4"/>
<dbReference type="GO" id="GO:0008295">
    <property type="term" value="P:spermidine biosynthetic process"/>
    <property type="evidence" value="ECO:0007669"/>
    <property type="project" value="TreeGrafter"/>
</dbReference>
<comment type="caution">
    <text evidence="4">The sequence shown here is derived from an EMBL/GenBank/DDBJ whole genome shotgun (WGS) entry which is preliminary data.</text>
</comment>
<dbReference type="GO" id="GO:0005829">
    <property type="term" value="C:cytosol"/>
    <property type="evidence" value="ECO:0007669"/>
    <property type="project" value="TreeGrafter"/>
</dbReference>
<comment type="similarity">
    <text evidence="1">Belongs to the spermidine/spermine synthase family.</text>
</comment>
<reference evidence="4" key="1">
    <citation type="submission" date="2019-08" db="EMBL/GenBank/DDBJ databases">
        <authorList>
            <person name="Kucharzyk K."/>
            <person name="Murdoch R.W."/>
            <person name="Higgins S."/>
            <person name="Loffler F."/>
        </authorList>
    </citation>
    <scope>NUCLEOTIDE SEQUENCE</scope>
</reference>
<feature type="domain" description="PABS" evidence="3">
    <location>
        <begin position="10"/>
        <end position="243"/>
    </location>
</feature>
<name>A0A645AH90_9ZZZZ</name>
<dbReference type="AlphaFoldDB" id="A0A645AH90"/>
<dbReference type="SUPFAM" id="SSF53335">
    <property type="entry name" value="S-adenosyl-L-methionine-dependent methyltransferases"/>
    <property type="match status" value="1"/>
</dbReference>
<sequence length="283" mass="31863">MERRAKRFNELWVTEEQTPNMKLSLRINQVLVNKKSEYQDITLVETMEYGRMLILDGAIQIAERDEFCYSEMMAHTVLCAHPDPKRVLIVGGGDGGVLREVLRHKNVEKATMIDIDKDVIDAAKKYLPTLSCAMDDPRADVRSMDALAYIRSVSNEFDVAIVDSTDPVEFAAGLFEANFYEDVKNALKEDGMMLAQTESPFSDANVMTGAYTEMKKVYPVVSVCWGAMPTYPTGMWTYTIGSKKLDPSVPRSAIPEGTKYYTEDIHRSAFTLPPFLKNLLDNA</sequence>
<dbReference type="Gene3D" id="3.40.50.150">
    <property type="entry name" value="Vaccinia Virus protein VP39"/>
    <property type="match status" value="1"/>
</dbReference>